<organism evidence="1 2">
    <name type="scientific">Candidatus Gottesmanbacteria bacterium RBG_16_37_8</name>
    <dbReference type="NCBI Taxonomy" id="1798371"/>
    <lineage>
        <taxon>Bacteria</taxon>
        <taxon>Candidatus Gottesmaniibacteriota</taxon>
    </lineage>
</organism>
<comment type="caution">
    <text evidence="1">The sequence shown here is derived from an EMBL/GenBank/DDBJ whole genome shotgun (WGS) entry which is preliminary data.</text>
</comment>
<dbReference type="Proteomes" id="UP000176665">
    <property type="component" value="Unassembled WGS sequence"/>
</dbReference>
<reference evidence="1 2" key="1">
    <citation type="journal article" date="2016" name="Nat. Commun.">
        <title>Thousands of microbial genomes shed light on interconnected biogeochemical processes in an aquifer system.</title>
        <authorList>
            <person name="Anantharaman K."/>
            <person name="Brown C.T."/>
            <person name="Hug L.A."/>
            <person name="Sharon I."/>
            <person name="Castelle C.J."/>
            <person name="Probst A.J."/>
            <person name="Thomas B.C."/>
            <person name="Singh A."/>
            <person name="Wilkins M.J."/>
            <person name="Karaoz U."/>
            <person name="Brodie E.L."/>
            <person name="Williams K.H."/>
            <person name="Hubbard S.S."/>
            <person name="Banfield J.F."/>
        </authorList>
    </citation>
    <scope>NUCLEOTIDE SEQUENCE [LARGE SCALE GENOMIC DNA]</scope>
</reference>
<proteinExistence type="predicted"/>
<dbReference type="AlphaFoldDB" id="A0A1F5YRF2"/>
<evidence type="ECO:0000313" key="2">
    <source>
        <dbReference type="Proteomes" id="UP000176665"/>
    </source>
</evidence>
<evidence type="ECO:0000313" key="1">
    <source>
        <dbReference type="EMBL" id="OGG02801.1"/>
    </source>
</evidence>
<name>A0A1F5YRF2_9BACT</name>
<gene>
    <name evidence="1" type="ORF">A2W14_02950</name>
</gene>
<accession>A0A1F5YRF2</accession>
<protein>
    <submittedName>
        <fullName evidence="1">Uncharacterized protein</fullName>
    </submittedName>
</protein>
<sequence length="79" mass="9025">MIFVQKKITSKEDALLFIRNFTGFLQTLLLDRNSSPLLTPVESAGLIRKVTTARQFLDNNVNYKLVLDILLLGLPFCKR</sequence>
<dbReference type="EMBL" id="MFJA01000051">
    <property type="protein sequence ID" value="OGG02801.1"/>
    <property type="molecule type" value="Genomic_DNA"/>
</dbReference>